<name>A0A9P1NMW0_9PROT</name>
<proteinExistence type="predicted"/>
<dbReference type="AlphaFoldDB" id="A0A9P1NMW0"/>
<dbReference type="EMBL" id="HE577327">
    <property type="protein sequence ID" value="CCC99178.1"/>
    <property type="molecule type" value="Genomic_DNA"/>
</dbReference>
<protein>
    <submittedName>
        <fullName evidence="2">Uncharacterized protein</fullName>
    </submittedName>
</protein>
<evidence type="ECO:0000313" key="3">
    <source>
        <dbReference type="Proteomes" id="UP000007319"/>
    </source>
</evidence>
<evidence type="ECO:0000256" key="1">
    <source>
        <dbReference type="SAM" id="MobiDB-lite"/>
    </source>
</evidence>
<feature type="region of interest" description="Disordered" evidence="1">
    <location>
        <begin position="1"/>
        <end position="20"/>
    </location>
</feature>
<sequence length="20" mass="2357">MRWKPGVSDLHQREKPAHPS</sequence>
<dbReference type="Proteomes" id="UP000007319">
    <property type="component" value="Chromosome"/>
</dbReference>
<reference evidence="2 3" key="1">
    <citation type="journal article" date="2011" name="PLoS Genet.">
        <title>Azospirillum genomes reveal transition of bacteria from aquatic to terrestrial environments.</title>
        <authorList>
            <person name="Wisniewski-Dye F."/>
            <person name="Borziak K."/>
            <person name="Khalsa-Moyers G."/>
            <person name="Alexandre G."/>
            <person name="Sukharnikov L.O."/>
            <person name="Wuichet K."/>
            <person name="Hurst G.B."/>
            <person name="McDonald W.H."/>
            <person name="Robertson J.S."/>
            <person name="Barbe V."/>
            <person name="Calteau A."/>
            <person name="Rouy Z."/>
            <person name="Mangenot S."/>
            <person name="Prigent-Combaret C."/>
            <person name="Normand P."/>
            <person name="Boyer M."/>
            <person name="Siguier P."/>
            <person name="Dessaux Y."/>
            <person name="Elmerich C."/>
            <person name="Condemine G."/>
            <person name="Krishnen G."/>
            <person name="Kennedy I."/>
            <person name="Paterson A.H."/>
            <person name="Gonzalez V."/>
            <person name="Mavingui P."/>
            <person name="Zhulin I.B."/>
        </authorList>
    </citation>
    <scope>NUCLEOTIDE SEQUENCE [LARGE SCALE GENOMIC DNA]</scope>
    <source>
        <strain evidence="2 3">Sp245</strain>
    </source>
</reference>
<gene>
    <name evidence="2" type="ORF">AZOBR_180248</name>
</gene>
<feature type="compositionally biased region" description="Basic and acidic residues" evidence="1">
    <location>
        <begin position="10"/>
        <end position="20"/>
    </location>
</feature>
<dbReference type="KEGG" id="abs:AZOBR_180248"/>
<accession>A0A9P1NMW0</accession>
<evidence type="ECO:0000313" key="2">
    <source>
        <dbReference type="EMBL" id="CCC99178.1"/>
    </source>
</evidence>
<organism evidence="2 3">
    <name type="scientific">Azospirillum baldaniorum</name>
    <dbReference type="NCBI Taxonomy" id="1064539"/>
    <lineage>
        <taxon>Bacteria</taxon>
        <taxon>Pseudomonadati</taxon>
        <taxon>Pseudomonadota</taxon>
        <taxon>Alphaproteobacteria</taxon>
        <taxon>Rhodospirillales</taxon>
        <taxon>Azospirillaceae</taxon>
        <taxon>Azospirillum</taxon>
    </lineage>
</organism>
<keyword evidence="3" id="KW-1185">Reference proteome</keyword>